<dbReference type="PANTHER" id="PTHR47910">
    <property type="entry name" value="RIBULOSE BISPHOSPHATE CARBOXYLASE LARGE CHAIN, CATALYTIC DOMAIN-CONTAINING PROTEIN"/>
    <property type="match status" value="1"/>
</dbReference>
<organism evidence="3 4">
    <name type="scientific">Solanum commersonii</name>
    <name type="common">Commerson's wild potato</name>
    <name type="synonym">Commerson's nightshade</name>
    <dbReference type="NCBI Taxonomy" id="4109"/>
    <lineage>
        <taxon>Eukaryota</taxon>
        <taxon>Viridiplantae</taxon>
        <taxon>Streptophyta</taxon>
        <taxon>Embryophyta</taxon>
        <taxon>Tracheophyta</taxon>
        <taxon>Spermatophyta</taxon>
        <taxon>Magnoliopsida</taxon>
        <taxon>eudicotyledons</taxon>
        <taxon>Gunneridae</taxon>
        <taxon>Pentapetalae</taxon>
        <taxon>asterids</taxon>
        <taxon>lamiids</taxon>
        <taxon>Solanales</taxon>
        <taxon>Solanaceae</taxon>
        <taxon>Solanoideae</taxon>
        <taxon>Solaneae</taxon>
        <taxon>Solanum</taxon>
    </lineage>
</organism>
<reference evidence="3 4" key="1">
    <citation type="submission" date="2020-09" db="EMBL/GenBank/DDBJ databases">
        <title>De no assembly of potato wild relative species, Solanum commersonii.</title>
        <authorList>
            <person name="Cho K."/>
        </authorList>
    </citation>
    <scope>NUCLEOTIDE SEQUENCE [LARGE SCALE GENOMIC DNA]</scope>
    <source>
        <strain evidence="3">LZ3.2</strain>
        <tissue evidence="3">Leaf</tissue>
    </source>
</reference>
<keyword evidence="4" id="KW-1185">Reference proteome</keyword>
<keyword evidence="2" id="KW-0732">Signal</keyword>
<feature type="region of interest" description="Disordered" evidence="1">
    <location>
        <begin position="279"/>
        <end position="301"/>
    </location>
</feature>
<evidence type="ECO:0000256" key="2">
    <source>
        <dbReference type="SAM" id="SignalP"/>
    </source>
</evidence>
<sequence>MALTLCTFIISSLTLHEHQIRAVVYGDDIDYYVENLTLLDTHLISTARLDKPLLPLNKLHTTTFANIAQLTPGPNAEIDIVGVVLRCGLSKYAGHTQNRCREATISDDQVKTWLLDNVSGNFAGSSTAVTVNLVHRQVVSIVVVTTAASVGVFYIEAEMSISDDLQKCTFQIDLIDGSGSTTAFISGDPGEKLLSMKSEDIFDTTCIKNQLLHVDQIQQMLSKKLFHIQLRKSSWTNSNVTQFCPTRQKNMYLYQALARRTLKRPNRLMKATFVESESPAAVPQLNHPRQSRSYERLVNLS</sequence>
<dbReference type="Proteomes" id="UP000824120">
    <property type="component" value="Chromosome 10"/>
</dbReference>
<dbReference type="EMBL" id="JACXVP010000010">
    <property type="protein sequence ID" value="KAG5582554.1"/>
    <property type="molecule type" value="Genomic_DNA"/>
</dbReference>
<dbReference type="PANTHER" id="PTHR47910:SF2">
    <property type="entry name" value="RIBULOSE BISPHOSPHATE CARBOXYLASE LARGE CHAIN, CATALYTIC DOMAIN-CONTAINING PROTEIN"/>
    <property type="match status" value="1"/>
</dbReference>
<feature type="non-terminal residue" evidence="3">
    <location>
        <position position="1"/>
    </location>
</feature>
<gene>
    <name evidence="3" type="ORF">H5410_053181</name>
</gene>
<protein>
    <submittedName>
        <fullName evidence="3">Uncharacterized protein</fullName>
    </submittedName>
</protein>
<dbReference type="AlphaFoldDB" id="A0A9J5X3P6"/>
<feature type="signal peptide" evidence="2">
    <location>
        <begin position="1"/>
        <end position="22"/>
    </location>
</feature>
<evidence type="ECO:0000313" key="4">
    <source>
        <dbReference type="Proteomes" id="UP000824120"/>
    </source>
</evidence>
<comment type="caution">
    <text evidence="3">The sequence shown here is derived from an EMBL/GenBank/DDBJ whole genome shotgun (WGS) entry which is preliminary data.</text>
</comment>
<accession>A0A9J5X3P6</accession>
<evidence type="ECO:0000313" key="3">
    <source>
        <dbReference type="EMBL" id="KAG5582554.1"/>
    </source>
</evidence>
<evidence type="ECO:0000256" key="1">
    <source>
        <dbReference type="SAM" id="MobiDB-lite"/>
    </source>
</evidence>
<feature type="chain" id="PRO_5039904218" evidence="2">
    <location>
        <begin position="23"/>
        <end position="301"/>
    </location>
</feature>
<name>A0A9J5X3P6_SOLCO</name>
<proteinExistence type="predicted"/>